<dbReference type="Gene3D" id="1.10.220.80">
    <property type="entry name" value="BH2638-like"/>
    <property type="match status" value="1"/>
</dbReference>
<dbReference type="SUPFAM" id="SSF158504">
    <property type="entry name" value="BH2638-like"/>
    <property type="match status" value="1"/>
</dbReference>
<organism evidence="1 2">
    <name type="scientific">Fructilactobacillus lindneri DSM 20690 = JCM 11027</name>
    <dbReference type="NCBI Taxonomy" id="1122148"/>
    <lineage>
        <taxon>Bacteria</taxon>
        <taxon>Bacillati</taxon>
        <taxon>Bacillota</taxon>
        <taxon>Bacilli</taxon>
        <taxon>Lactobacillales</taxon>
        <taxon>Lactobacillaceae</taxon>
        <taxon>Fructilactobacillus</taxon>
    </lineage>
</organism>
<dbReference type="InterPro" id="IPR023324">
    <property type="entry name" value="BH2638-like_sf"/>
</dbReference>
<evidence type="ECO:0000313" key="1">
    <source>
        <dbReference type="EMBL" id="KRN78339.1"/>
    </source>
</evidence>
<dbReference type="InterPro" id="IPR007920">
    <property type="entry name" value="UPF0223"/>
</dbReference>
<sequence length="99" mass="12015">MVRKTNETYSYPIVEDWSTEELTDVTEFFRNIERAYDLPNGVNRQKLLNSFRRFQEINPSRTEQNNLRREFERNSGFDIYHTLKKAKENPKIKNIKQND</sequence>
<keyword evidence="2" id="KW-1185">Reference proteome</keyword>
<dbReference type="OrthoDB" id="1649074at2"/>
<dbReference type="Proteomes" id="UP000051565">
    <property type="component" value="Unassembled WGS sequence"/>
</dbReference>
<proteinExistence type="predicted"/>
<dbReference type="GeneID" id="61250131"/>
<dbReference type="RefSeq" id="WP_054646671.1">
    <property type="nucleotide sequence ID" value="NZ_FUXS01000005.1"/>
</dbReference>
<dbReference type="NCBIfam" id="NF003353">
    <property type="entry name" value="PRK04387.1"/>
    <property type="match status" value="1"/>
</dbReference>
<accession>A0A0R2JMB8</accession>
<dbReference type="Pfam" id="PF05256">
    <property type="entry name" value="UPF0223"/>
    <property type="match status" value="1"/>
</dbReference>
<comment type="caution">
    <text evidence="1">The sequence shown here is derived from an EMBL/GenBank/DDBJ whole genome shotgun (WGS) entry which is preliminary data.</text>
</comment>
<reference evidence="1 2" key="1">
    <citation type="journal article" date="2015" name="Genome Announc.">
        <title>Expanding the biotechnology potential of lactobacilli through comparative genomics of 213 strains and associated genera.</title>
        <authorList>
            <person name="Sun Z."/>
            <person name="Harris H.M."/>
            <person name="McCann A."/>
            <person name="Guo C."/>
            <person name="Argimon S."/>
            <person name="Zhang W."/>
            <person name="Yang X."/>
            <person name="Jeffery I.B."/>
            <person name="Cooney J.C."/>
            <person name="Kagawa T.F."/>
            <person name="Liu W."/>
            <person name="Song Y."/>
            <person name="Salvetti E."/>
            <person name="Wrobel A."/>
            <person name="Rasinkangas P."/>
            <person name="Parkhill J."/>
            <person name="Rea M.C."/>
            <person name="O'Sullivan O."/>
            <person name="Ritari J."/>
            <person name="Douillard F.P."/>
            <person name="Paul Ross R."/>
            <person name="Yang R."/>
            <person name="Briner A.E."/>
            <person name="Felis G.E."/>
            <person name="de Vos W.M."/>
            <person name="Barrangou R."/>
            <person name="Klaenhammer T.R."/>
            <person name="Caufield P.W."/>
            <person name="Cui Y."/>
            <person name="Zhang H."/>
            <person name="O'Toole P.W."/>
        </authorList>
    </citation>
    <scope>NUCLEOTIDE SEQUENCE [LARGE SCALE GENOMIC DNA]</scope>
    <source>
        <strain evidence="1 2">DSM 20690</strain>
    </source>
</reference>
<dbReference type="AlphaFoldDB" id="A0A0R2JMB8"/>
<name>A0A0R2JMB8_9LACO</name>
<dbReference type="PATRIC" id="fig|1122148.6.peg.1313"/>
<dbReference type="STRING" id="53444.AYR59_04440"/>
<gene>
    <name evidence="1" type="ORF">IV52_GL001277</name>
</gene>
<evidence type="ECO:0000313" key="2">
    <source>
        <dbReference type="Proteomes" id="UP000051565"/>
    </source>
</evidence>
<protein>
    <submittedName>
        <fullName evidence="1">Uncharacterized protein</fullName>
    </submittedName>
</protein>
<dbReference type="EMBL" id="JQBT01000035">
    <property type="protein sequence ID" value="KRN78339.1"/>
    <property type="molecule type" value="Genomic_DNA"/>
</dbReference>